<keyword evidence="8" id="KW-0067">ATP-binding</keyword>
<dbReference type="GO" id="GO:0005524">
    <property type="term" value="F:ATP binding"/>
    <property type="evidence" value="ECO:0007669"/>
    <property type="project" value="UniProtKB-KW"/>
</dbReference>
<dbReference type="GO" id="GO:0005737">
    <property type="term" value="C:cytoplasm"/>
    <property type="evidence" value="ECO:0007669"/>
    <property type="project" value="UniProtKB-SubCell"/>
</dbReference>
<reference evidence="11 12" key="1">
    <citation type="submission" date="2019-08" db="EMBL/GenBank/DDBJ databases">
        <title>Deep-cultivation of Planctomycetes and their phenomic and genomic characterization uncovers novel biology.</title>
        <authorList>
            <person name="Wiegand S."/>
            <person name="Jogler M."/>
            <person name="Boedeker C."/>
            <person name="Pinto D."/>
            <person name="Vollmers J."/>
            <person name="Rivas-Marin E."/>
            <person name="Kohn T."/>
            <person name="Peeters S.H."/>
            <person name="Heuer A."/>
            <person name="Rast P."/>
            <person name="Oberbeckmann S."/>
            <person name="Bunk B."/>
            <person name="Jeske O."/>
            <person name="Meyerdierks A."/>
            <person name="Storesund J.E."/>
            <person name="Kallscheuer N."/>
            <person name="Luecker S."/>
            <person name="Lage O.M."/>
            <person name="Pohl T."/>
            <person name="Merkel B.J."/>
            <person name="Hornburger P."/>
            <person name="Mueller R.-W."/>
            <person name="Bruemmer F."/>
            <person name="Labrenz M."/>
            <person name="Spormann A.M."/>
            <person name="Op den Camp H."/>
            <person name="Overmann J."/>
            <person name="Amann R."/>
            <person name="Jetten M.S.M."/>
            <person name="Mascher T."/>
            <person name="Medema M.H."/>
            <person name="Devos D.P."/>
            <person name="Kaster A.-K."/>
            <person name="Ovreas L."/>
            <person name="Rohde M."/>
            <person name="Galperin M.Y."/>
            <person name="Jogler C."/>
        </authorList>
    </citation>
    <scope>NUCLEOTIDE SEQUENCE [LARGE SCALE GENOMIC DNA]</scope>
    <source>
        <strain evidence="11 12">FC18</strain>
    </source>
</reference>
<keyword evidence="5" id="KW-0819">tRNA processing</keyword>
<evidence type="ECO:0000313" key="12">
    <source>
        <dbReference type="Proteomes" id="UP000322214"/>
    </source>
</evidence>
<keyword evidence="6" id="KW-0479">Metal-binding</keyword>
<dbReference type="AlphaFoldDB" id="A0A5B9PDN2"/>
<comment type="similarity">
    <text evidence="2">Belongs to the TsaE family.</text>
</comment>
<evidence type="ECO:0000256" key="9">
    <source>
        <dbReference type="ARBA" id="ARBA00022842"/>
    </source>
</evidence>
<evidence type="ECO:0000256" key="2">
    <source>
        <dbReference type="ARBA" id="ARBA00007599"/>
    </source>
</evidence>
<dbReference type="PANTHER" id="PTHR33540:SF2">
    <property type="entry name" value="TRNA THREONYLCARBAMOYLADENOSINE BIOSYNTHESIS PROTEIN TSAE"/>
    <property type="match status" value="1"/>
</dbReference>
<comment type="subcellular location">
    <subcellularLocation>
        <location evidence="1">Cytoplasm</location>
    </subcellularLocation>
</comment>
<protein>
    <recommendedName>
        <fullName evidence="3">tRNA threonylcarbamoyladenosine biosynthesis protein TsaE</fullName>
    </recommendedName>
    <alternativeName>
        <fullName evidence="10">t(6)A37 threonylcarbamoyladenosine biosynthesis protein TsaE</fullName>
    </alternativeName>
</protein>
<evidence type="ECO:0000256" key="6">
    <source>
        <dbReference type="ARBA" id="ARBA00022723"/>
    </source>
</evidence>
<evidence type="ECO:0000256" key="5">
    <source>
        <dbReference type="ARBA" id="ARBA00022694"/>
    </source>
</evidence>
<keyword evidence="7" id="KW-0547">Nucleotide-binding</keyword>
<keyword evidence="9" id="KW-0460">Magnesium</keyword>
<dbReference type="PANTHER" id="PTHR33540">
    <property type="entry name" value="TRNA THREONYLCARBAMOYLADENOSINE BIOSYNTHESIS PROTEIN TSAE"/>
    <property type="match status" value="1"/>
</dbReference>
<dbReference type="NCBIfam" id="TIGR00150">
    <property type="entry name" value="T6A_YjeE"/>
    <property type="match status" value="1"/>
</dbReference>
<dbReference type="Gene3D" id="3.40.50.300">
    <property type="entry name" value="P-loop containing nucleotide triphosphate hydrolases"/>
    <property type="match status" value="1"/>
</dbReference>
<evidence type="ECO:0000256" key="10">
    <source>
        <dbReference type="ARBA" id="ARBA00032441"/>
    </source>
</evidence>
<dbReference type="InterPro" id="IPR003442">
    <property type="entry name" value="T6A_TsaE"/>
</dbReference>
<gene>
    <name evidence="11" type="primary">tsaE</name>
    <name evidence="11" type="ORF">MFFC18_31160</name>
</gene>
<evidence type="ECO:0000256" key="3">
    <source>
        <dbReference type="ARBA" id="ARBA00019010"/>
    </source>
</evidence>
<evidence type="ECO:0000313" key="11">
    <source>
        <dbReference type="EMBL" id="QEG23220.1"/>
    </source>
</evidence>
<dbReference type="InterPro" id="IPR027417">
    <property type="entry name" value="P-loop_NTPase"/>
</dbReference>
<dbReference type="SUPFAM" id="SSF52540">
    <property type="entry name" value="P-loop containing nucleoside triphosphate hydrolases"/>
    <property type="match status" value="1"/>
</dbReference>
<dbReference type="STRING" id="980251.GCA_001642875_00512"/>
<keyword evidence="4" id="KW-0963">Cytoplasm</keyword>
<evidence type="ECO:0000256" key="4">
    <source>
        <dbReference type="ARBA" id="ARBA00022490"/>
    </source>
</evidence>
<keyword evidence="12" id="KW-1185">Reference proteome</keyword>
<evidence type="ECO:0000256" key="8">
    <source>
        <dbReference type="ARBA" id="ARBA00022840"/>
    </source>
</evidence>
<dbReference type="GO" id="GO:0046872">
    <property type="term" value="F:metal ion binding"/>
    <property type="evidence" value="ECO:0007669"/>
    <property type="project" value="UniProtKB-KW"/>
</dbReference>
<organism evidence="11 12">
    <name type="scientific">Mariniblastus fucicola</name>
    <dbReference type="NCBI Taxonomy" id="980251"/>
    <lineage>
        <taxon>Bacteria</taxon>
        <taxon>Pseudomonadati</taxon>
        <taxon>Planctomycetota</taxon>
        <taxon>Planctomycetia</taxon>
        <taxon>Pirellulales</taxon>
        <taxon>Pirellulaceae</taxon>
        <taxon>Mariniblastus</taxon>
    </lineage>
</organism>
<dbReference type="GO" id="GO:0002949">
    <property type="term" value="P:tRNA threonylcarbamoyladenosine modification"/>
    <property type="evidence" value="ECO:0007669"/>
    <property type="project" value="InterPro"/>
</dbReference>
<proteinExistence type="inferred from homology"/>
<dbReference type="KEGG" id="mff:MFFC18_31160"/>
<accession>A0A5B9PDN2</accession>
<dbReference type="Pfam" id="PF02367">
    <property type="entry name" value="TsaE"/>
    <property type="match status" value="1"/>
</dbReference>
<evidence type="ECO:0000256" key="1">
    <source>
        <dbReference type="ARBA" id="ARBA00004496"/>
    </source>
</evidence>
<evidence type="ECO:0000256" key="7">
    <source>
        <dbReference type="ARBA" id="ARBA00022741"/>
    </source>
</evidence>
<dbReference type="Proteomes" id="UP000322214">
    <property type="component" value="Chromosome"/>
</dbReference>
<dbReference type="EMBL" id="CP042912">
    <property type="protein sequence ID" value="QEG23220.1"/>
    <property type="molecule type" value="Genomic_DNA"/>
</dbReference>
<sequence>MVLKYGDLKITASLSINLDSESETEALGLAIGEQLQPGMVIGLCGTLGSGKTRLTQAIARGLKIDQPVVSPTYTLCVPYVGRLKLLHMDAYRIAHAEEVDELDLFERVDDGEVLIIEWADRIEAQLPDIDVWIQMAPTGEQTRVFEAQARSELGQSLVAALSASLN</sequence>
<name>A0A5B9PDN2_9BACT</name>